<keyword evidence="5" id="KW-1185">Reference proteome</keyword>
<dbReference type="NCBIfam" id="TIGR01730">
    <property type="entry name" value="RND_mfp"/>
    <property type="match status" value="1"/>
</dbReference>
<feature type="signal peptide" evidence="2">
    <location>
        <begin position="1"/>
        <end position="32"/>
    </location>
</feature>
<keyword evidence="2" id="KW-0732">Signal</keyword>
<dbReference type="SUPFAM" id="SSF111369">
    <property type="entry name" value="HlyD-like secretion proteins"/>
    <property type="match status" value="1"/>
</dbReference>
<dbReference type="GO" id="GO:1990281">
    <property type="term" value="C:efflux pump complex"/>
    <property type="evidence" value="ECO:0007669"/>
    <property type="project" value="TreeGrafter"/>
</dbReference>
<evidence type="ECO:0000256" key="2">
    <source>
        <dbReference type="SAM" id="SignalP"/>
    </source>
</evidence>
<dbReference type="Gene3D" id="2.40.50.100">
    <property type="match status" value="1"/>
</dbReference>
<evidence type="ECO:0000313" key="4">
    <source>
        <dbReference type="EMBL" id="SDI81627.1"/>
    </source>
</evidence>
<dbReference type="AlphaFoldDB" id="A0A1G8NND5"/>
<organism evidence="4 5">
    <name type="scientific">Ferrimonas sediminum</name>
    <dbReference type="NCBI Taxonomy" id="718193"/>
    <lineage>
        <taxon>Bacteria</taxon>
        <taxon>Pseudomonadati</taxon>
        <taxon>Pseudomonadota</taxon>
        <taxon>Gammaproteobacteria</taxon>
        <taxon>Alteromonadales</taxon>
        <taxon>Ferrimonadaceae</taxon>
        <taxon>Ferrimonas</taxon>
    </lineage>
</organism>
<dbReference type="PANTHER" id="PTHR30469">
    <property type="entry name" value="MULTIDRUG RESISTANCE PROTEIN MDTA"/>
    <property type="match status" value="1"/>
</dbReference>
<dbReference type="Gene3D" id="1.10.287.470">
    <property type="entry name" value="Helix hairpin bin"/>
    <property type="match status" value="1"/>
</dbReference>
<dbReference type="InterPro" id="IPR006143">
    <property type="entry name" value="RND_pump_MFP"/>
</dbReference>
<dbReference type="OrthoDB" id="1185083at2"/>
<feature type="chain" id="PRO_5011741557" evidence="2">
    <location>
        <begin position="33"/>
        <end position="364"/>
    </location>
</feature>
<dbReference type="EMBL" id="FNEM01000003">
    <property type="protein sequence ID" value="SDI81627.1"/>
    <property type="molecule type" value="Genomic_DNA"/>
</dbReference>
<evidence type="ECO:0000259" key="3">
    <source>
        <dbReference type="Pfam" id="PF25917"/>
    </source>
</evidence>
<evidence type="ECO:0000313" key="5">
    <source>
        <dbReference type="Proteomes" id="UP000199527"/>
    </source>
</evidence>
<dbReference type="InterPro" id="IPR058625">
    <property type="entry name" value="MdtA-like_BSH"/>
</dbReference>
<dbReference type="Proteomes" id="UP000199527">
    <property type="component" value="Unassembled WGS sequence"/>
</dbReference>
<dbReference type="Gene3D" id="2.40.420.20">
    <property type="match status" value="1"/>
</dbReference>
<evidence type="ECO:0000256" key="1">
    <source>
        <dbReference type="ARBA" id="ARBA00009477"/>
    </source>
</evidence>
<dbReference type="GO" id="GO:0015562">
    <property type="term" value="F:efflux transmembrane transporter activity"/>
    <property type="evidence" value="ECO:0007669"/>
    <property type="project" value="TreeGrafter"/>
</dbReference>
<protein>
    <submittedName>
        <fullName evidence="4">RND family efflux transporter, MFP subunit</fullName>
    </submittedName>
</protein>
<dbReference type="Gene3D" id="2.40.30.170">
    <property type="match status" value="1"/>
</dbReference>
<accession>A0A1G8NND5</accession>
<name>A0A1G8NND5_9GAMM</name>
<proteinExistence type="inferred from homology"/>
<feature type="domain" description="Multidrug resistance protein MdtA-like barrel-sandwich hybrid" evidence="3">
    <location>
        <begin position="74"/>
        <end position="185"/>
    </location>
</feature>
<sequence length="364" mass="40619">MFKTAVNPLWKRHRRLALLTAIVMAWAGYAYSQAQFQPDGGQPSPAVVQPVKAMVIGKQVQSLPFAAEVEASRHAQMGFRIPGQLRGVYVRMGEPVFEGQLLAELDPTDYRLAVQSRQAEYDLATIRAERDQRLFAQKLISEDQFDRTQTDQVVAKARLVQARSDLDDTRIRAPFSGYVSMTFARASEVMAANQVVMSVENNDQVDVSFNLPLQYGQELRQTGELNAGVVFSGHPGRYANARIKEFASQPDPDTNSYRITLIMPRPKVVNALTGMTAWVELNRLNNTMTPVTLPQGALISRVGHQAKVWRIHPEHSTLEERMVELNGDGTLKSGLQSGDRIVTAGANRLHAGQLVRVWERERGI</sequence>
<comment type="similarity">
    <text evidence="1">Belongs to the membrane fusion protein (MFP) (TC 8.A.1) family.</text>
</comment>
<reference evidence="5" key="1">
    <citation type="submission" date="2016-10" db="EMBL/GenBank/DDBJ databases">
        <authorList>
            <person name="Varghese N."/>
            <person name="Submissions S."/>
        </authorList>
    </citation>
    <scope>NUCLEOTIDE SEQUENCE [LARGE SCALE GENOMIC DNA]</scope>
    <source>
        <strain evidence="5">DSM 23317</strain>
    </source>
</reference>
<gene>
    <name evidence="4" type="ORF">SAMN04488540_103177</name>
</gene>
<dbReference type="Pfam" id="PF25917">
    <property type="entry name" value="BSH_RND"/>
    <property type="match status" value="1"/>
</dbReference>
<dbReference type="PANTHER" id="PTHR30469:SF20">
    <property type="entry name" value="EFFLUX RND TRANSPORTER PERIPLASMIC ADAPTOR SUBUNIT"/>
    <property type="match status" value="1"/>
</dbReference>